<keyword evidence="2" id="KW-1185">Reference proteome</keyword>
<evidence type="ECO:0000313" key="2">
    <source>
        <dbReference type="Proteomes" id="UP000478052"/>
    </source>
</evidence>
<feature type="non-terminal residue" evidence="1">
    <location>
        <position position="1"/>
    </location>
</feature>
<dbReference type="EMBL" id="VUJU01012730">
    <property type="protein sequence ID" value="KAF0706912.1"/>
    <property type="molecule type" value="Genomic_DNA"/>
</dbReference>
<evidence type="ECO:0000313" key="1">
    <source>
        <dbReference type="EMBL" id="KAF0706912.1"/>
    </source>
</evidence>
<sequence>EYQKNQGKQLDVSILRPKLITETPVQNSTLQNTKPPAIGFDLNDILIKSTQGSMIIDYYYKQKKLNESSRSLLVEIIINDLIKKNRTMTIDLADNISNAIVKSFPTEIKDVYFLKDFSCKAPKGKVYTKYFNTMKRLKDVGLKSTKKTFEDKSILSRSQDQMDFYSNENESESVELTNMLNDEDLSWPEIETIWRKTDNFRLKFIKENNTSSIFKKWFHYTKPLGYKLVEIDFCHMYSKFKNLSVKFGDKSSTLLNIFDNRVKDSGSKTLLQQLKESNNLCDNGKFLTMLYLLHSLFIPTSKKVTLDENGKKSTIKFSIRDSQNTFILVAPTAVELELIINKLKSQSNNIQPSIDVCFKIFHVFNLEYPIECSNVWLFLQVYFYEISTKYDKSCSLVKQICSELDSHT</sequence>
<gene>
    <name evidence="1" type="ORF">FWK35_00032358</name>
</gene>
<reference evidence="1 2" key="1">
    <citation type="submission" date="2019-08" db="EMBL/GenBank/DDBJ databases">
        <title>Whole genome of Aphis craccivora.</title>
        <authorList>
            <person name="Voronova N.V."/>
            <person name="Shulinski R.S."/>
            <person name="Bandarenka Y.V."/>
            <person name="Zhorov D.G."/>
            <person name="Warner D."/>
        </authorList>
    </citation>
    <scope>NUCLEOTIDE SEQUENCE [LARGE SCALE GENOMIC DNA]</scope>
    <source>
        <strain evidence="1">180601</strain>
        <tissue evidence="1">Whole Body</tissue>
    </source>
</reference>
<protein>
    <submittedName>
        <fullName evidence="1">Uncharacterized protein</fullName>
    </submittedName>
</protein>
<proteinExistence type="predicted"/>
<accession>A0A6G0VT56</accession>
<comment type="caution">
    <text evidence="1">The sequence shown here is derived from an EMBL/GenBank/DDBJ whole genome shotgun (WGS) entry which is preliminary data.</text>
</comment>
<dbReference type="AlphaFoldDB" id="A0A6G0VT56"/>
<dbReference type="OrthoDB" id="7546895at2759"/>
<name>A0A6G0VT56_APHCR</name>
<organism evidence="1 2">
    <name type="scientific">Aphis craccivora</name>
    <name type="common">Cowpea aphid</name>
    <dbReference type="NCBI Taxonomy" id="307492"/>
    <lineage>
        <taxon>Eukaryota</taxon>
        <taxon>Metazoa</taxon>
        <taxon>Ecdysozoa</taxon>
        <taxon>Arthropoda</taxon>
        <taxon>Hexapoda</taxon>
        <taxon>Insecta</taxon>
        <taxon>Pterygota</taxon>
        <taxon>Neoptera</taxon>
        <taxon>Paraneoptera</taxon>
        <taxon>Hemiptera</taxon>
        <taxon>Sternorrhyncha</taxon>
        <taxon>Aphidomorpha</taxon>
        <taxon>Aphidoidea</taxon>
        <taxon>Aphididae</taxon>
        <taxon>Aphidini</taxon>
        <taxon>Aphis</taxon>
        <taxon>Aphis</taxon>
    </lineage>
</organism>
<dbReference type="Proteomes" id="UP000478052">
    <property type="component" value="Unassembled WGS sequence"/>
</dbReference>